<dbReference type="InterPro" id="IPR020904">
    <property type="entry name" value="Sc_DH/Rdtase_CS"/>
</dbReference>
<dbReference type="PANTHER" id="PTHR44196:SF2">
    <property type="entry name" value="SHORT-CHAIN DEHYDROGENASE-RELATED"/>
    <property type="match status" value="1"/>
</dbReference>
<accession>A0A5J6N4S1</accession>
<name>A0A5J6N4S1_9PROT</name>
<comment type="similarity">
    <text evidence="1">Belongs to the short-chain dehydrogenases/reductases (SDR) family.</text>
</comment>
<dbReference type="PANTHER" id="PTHR44196">
    <property type="entry name" value="DEHYDROGENASE/REDUCTASE SDR FAMILY MEMBER 7B"/>
    <property type="match status" value="1"/>
</dbReference>
<dbReference type="GO" id="GO:0016491">
    <property type="term" value="F:oxidoreductase activity"/>
    <property type="evidence" value="ECO:0007669"/>
    <property type="project" value="UniProtKB-KW"/>
</dbReference>
<dbReference type="InterPro" id="IPR036291">
    <property type="entry name" value="NAD(P)-bd_dom_sf"/>
</dbReference>
<dbReference type="SUPFAM" id="SSF51735">
    <property type="entry name" value="NAD(P)-binding Rossmann-fold domains"/>
    <property type="match status" value="1"/>
</dbReference>
<reference evidence="3 4" key="1">
    <citation type="submission" date="2019-08" db="EMBL/GenBank/DDBJ databases">
        <title>Hyperibacter terrae gen. nov., sp. nov. and Hyperibacter viscosus sp. nov., two new members in the family Rhodospirillaceae isolated from the rhizosphere of Hypericum perforatum.</title>
        <authorList>
            <person name="Noviana Z."/>
        </authorList>
    </citation>
    <scope>NUCLEOTIDE SEQUENCE [LARGE SCALE GENOMIC DNA]</scope>
    <source>
        <strain evidence="3 4">R5959</strain>
    </source>
</reference>
<dbReference type="InterPro" id="IPR002347">
    <property type="entry name" value="SDR_fam"/>
</dbReference>
<protein>
    <submittedName>
        <fullName evidence="3">Dehydrogenase</fullName>
    </submittedName>
</protein>
<dbReference type="KEGG" id="hadh:FRZ61_47710"/>
<keyword evidence="2" id="KW-0560">Oxidoreductase</keyword>
<keyword evidence="4" id="KW-1185">Reference proteome</keyword>
<organism evidence="3 4">
    <name type="scientific">Hypericibacter adhaerens</name>
    <dbReference type="NCBI Taxonomy" id="2602016"/>
    <lineage>
        <taxon>Bacteria</taxon>
        <taxon>Pseudomonadati</taxon>
        <taxon>Pseudomonadota</taxon>
        <taxon>Alphaproteobacteria</taxon>
        <taxon>Rhodospirillales</taxon>
        <taxon>Dongiaceae</taxon>
        <taxon>Hypericibacter</taxon>
    </lineage>
</organism>
<evidence type="ECO:0000256" key="1">
    <source>
        <dbReference type="ARBA" id="ARBA00006484"/>
    </source>
</evidence>
<sequence>MAYRTALITGASSGIGEAIARALPPSTNLLLTGRDRTRLQALADELASNARKVEFEAADLASETALERLAAWAEPHEPDLLVNNAGFGRFGKALAPATPAQSDEAIVKVNILAPVALTRALAPGMLERARANGHRAGLIYVASTLAFFPMPYLATYAASKHFLRAYVEALADELRHEPMDLLALCPGVTRTAWLERANMPLPRFARIDEPEAVARVALDAIGRRPVQLVGSQGHLAACLARFLPRRFVTAAMGRMAESWG</sequence>
<dbReference type="PROSITE" id="PS00061">
    <property type="entry name" value="ADH_SHORT"/>
    <property type="match status" value="1"/>
</dbReference>
<dbReference type="GO" id="GO:0016020">
    <property type="term" value="C:membrane"/>
    <property type="evidence" value="ECO:0007669"/>
    <property type="project" value="TreeGrafter"/>
</dbReference>
<gene>
    <name evidence="3" type="ORF">FRZ61_47710</name>
</gene>
<proteinExistence type="inferred from homology"/>
<dbReference type="PRINTS" id="PR00081">
    <property type="entry name" value="GDHRDH"/>
</dbReference>
<dbReference type="Pfam" id="PF00106">
    <property type="entry name" value="adh_short"/>
    <property type="match status" value="1"/>
</dbReference>
<evidence type="ECO:0000313" key="3">
    <source>
        <dbReference type="EMBL" id="QEX24829.1"/>
    </source>
</evidence>
<dbReference type="PIRSF" id="PIRSF000126">
    <property type="entry name" value="11-beta-HSD1"/>
    <property type="match status" value="1"/>
</dbReference>
<dbReference type="Gene3D" id="3.40.50.720">
    <property type="entry name" value="NAD(P)-binding Rossmann-like Domain"/>
    <property type="match status" value="1"/>
</dbReference>
<dbReference type="CDD" id="cd05233">
    <property type="entry name" value="SDR_c"/>
    <property type="match status" value="1"/>
</dbReference>
<dbReference type="RefSeq" id="WP_191909187.1">
    <property type="nucleotide sequence ID" value="NZ_CP042582.1"/>
</dbReference>
<dbReference type="AlphaFoldDB" id="A0A5J6N4S1"/>
<dbReference type="EMBL" id="CP042582">
    <property type="protein sequence ID" value="QEX24829.1"/>
    <property type="molecule type" value="Genomic_DNA"/>
</dbReference>
<dbReference type="Proteomes" id="UP000325797">
    <property type="component" value="Chromosome"/>
</dbReference>
<evidence type="ECO:0000313" key="4">
    <source>
        <dbReference type="Proteomes" id="UP000325797"/>
    </source>
</evidence>
<evidence type="ECO:0000256" key="2">
    <source>
        <dbReference type="ARBA" id="ARBA00023002"/>
    </source>
</evidence>